<dbReference type="InterPro" id="IPR001611">
    <property type="entry name" value="Leu-rich_rpt"/>
</dbReference>
<evidence type="ECO:0000256" key="6">
    <source>
        <dbReference type="ARBA" id="ARBA00022729"/>
    </source>
</evidence>
<dbReference type="SMART" id="SM00082">
    <property type="entry name" value="LRRCT"/>
    <property type="match status" value="1"/>
</dbReference>
<organism evidence="16">
    <name type="scientific">Eisenia andrei</name>
    <dbReference type="NCBI Taxonomy" id="168636"/>
    <lineage>
        <taxon>Eukaryota</taxon>
        <taxon>Metazoa</taxon>
        <taxon>Spiralia</taxon>
        <taxon>Lophotrochozoa</taxon>
        <taxon>Annelida</taxon>
        <taxon>Clitellata</taxon>
        <taxon>Oligochaeta</taxon>
        <taxon>Crassiclitellata</taxon>
        <taxon>Lumbricina</taxon>
        <taxon>Lumbricidae</taxon>
        <taxon>Lumbricinae</taxon>
        <taxon>Eisenia</taxon>
    </lineage>
</organism>
<feature type="signal peptide" evidence="14">
    <location>
        <begin position="1"/>
        <end position="29"/>
    </location>
</feature>
<dbReference type="InterPro" id="IPR000157">
    <property type="entry name" value="TIR_dom"/>
</dbReference>
<keyword evidence="12" id="KW-0325">Glycoprotein</keyword>
<keyword evidence="11 16" id="KW-0675">Receptor</keyword>
<dbReference type="SMART" id="SM00369">
    <property type="entry name" value="LRR_TYP"/>
    <property type="match status" value="7"/>
</dbReference>
<evidence type="ECO:0000256" key="13">
    <source>
        <dbReference type="SAM" id="Phobius"/>
    </source>
</evidence>
<dbReference type="PANTHER" id="PTHR24365:SF530">
    <property type="entry name" value="MSTPROX-RELATED"/>
    <property type="match status" value="1"/>
</dbReference>
<keyword evidence="9 13" id="KW-1133">Transmembrane helix</keyword>
<dbReference type="Pfam" id="PF01582">
    <property type="entry name" value="TIR"/>
    <property type="match status" value="1"/>
</dbReference>
<evidence type="ECO:0000259" key="15">
    <source>
        <dbReference type="PROSITE" id="PS50104"/>
    </source>
</evidence>
<dbReference type="SUPFAM" id="SSF52200">
    <property type="entry name" value="Toll/Interleukin receptor TIR domain"/>
    <property type="match status" value="1"/>
</dbReference>
<dbReference type="PROSITE" id="PS50104">
    <property type="entry name" value="TIR"/>
    <property type="match status" value="1"/>
</dbReference>
<dbReference type="InterPro" id="IPR032675">
    <property type="entry name" value="LRR_dom_sf"/>
</dbReference>
<evidence type="ECO:0000256" key="4">
    <source>
        <dbReference type="ARBA" id="ARBA00022614"/>
    </source>
</evidence>
<dbReference type="FunFam" id="3.40.50.10140:FF:000001">
    <property type="entry name" value="Toll-like receptor 2"/>
    <property type="match status" value="1"/>
</dbReference>
<comment type="similarity">
    <text evidence="2">Belongs to the Toll-like receptor family.</text>
</comment>
<dbReference type="Pfam" id="PF13855">
    <property type="entry name" value="LRR_8"/>
    <property type="match status" value="2"/>
</dbReference>
<keyword evidence="3" id="KW-0399">Innate immunity</keyword>
<proteinExistence type="evidence at transcript level"/>
<gene>
    <name evidence="16" type="primary">TLR3</name>
</gene>
<feature type="domain" description="TIR" evidence="15">
    <location>
        <begin position="517"/>
        <end position="656"/>
    </location>
</feature>
<dbReference type="PROSITE" id="PS51450">
    <property type="entry name" value="LRR"/>
    <property type="match status" value="1"/>
</dbReference>
<dbReference type="PANTHER" id="PTHR24365">
    <property type="entry name" value="TOLL-LIKE RECEPTOR"/>
    <property type="match status" value="1"/>
</dbReference>
<evidence type="ECO:0000313" key="16">
    <source>
        <dbReference type="EMBL" id="WLK77137.1"/>
    </source>
</evidence>
<dbReference type="GO" id="GO:0045087">
    <property type="term" value="P:innate immune response"/>
    <property type="evidence" value="ECO:0007669"/>
    <property type="project" value="UniProtKB-KW"/>
</dbReference>
<dbReference type="AlphaFoldDB" id="A0AA49X778"/>
<dbReference type="SMART" id="SM00255">
    <property type="entry name" value="TIR"/>
    <property type="match status" value="1"/>
</dbReference>
<keyword evidence="8" id="KW-0391">Immunity</keyword>
<comment type="subcellular location">
    <subcellularLocation>
        <location evidence="1">Membrane</location>
        <topology evidence="1">Single-pass type I membrane protein</topology>
    </subcellularLocation>
</comment>
<evidence type="ECO:0000256" key="2">
    <source>
        <dbReference type="ARBA" id="ARBA00009634"/>
    </source>
</evidence>
<evidence type="ECO:0000256" key="3">
    <source>
        <dbReference type="ARBA" id="ARBA00022588"/>
    </source>
</evidence>
<evidence type="ECO:0000256" key="8">
    <source>
        <dbReference type="ARBA" id="ARBA00022859"/>
    </source>
</evidence>
<reference evidence="16" key="1">
    <citation type="submission" date="2023-04" db="EMBL/GenBank/DDBJ databases">
        <authorList>
            <person name="Beom Jun P."/>
            <person name="Yoo Bin Y."/>
            <person name="Sung Jin C."/>
            <person name="Soon Cheol P."/>
        </authorList>
    </citation>
    <scope>NUCLEOTIDE SEQUENCE</scope>
</reference>
<feature type="transmembrane region" description="Helical" evidence="13">
    <location>
        <begin position="465"/>
        <end position="487"/>
    </location>
</feature>
<dbReference type="PRINTS" id="PR01537">
    <property type="entry name" value="INTRLKN1R1F"/>
</dbReference>
<keyword evidence="6 14" id="KW-0732">Signal</keyword>
<dbReference type="InterPro" id="IPR003591">
    <property type="entry name" value="Leu-rich_rpt_typical-subtyp"/>
</dbReference>
<evidence type="ECO:0000256" key="9">
    <source>
        <dbReference type="ARBA" id="ARBA00022989"/>
    </source>
</evidence>
<protein>
    <submittedName>
        <fullName evidence="16">Toll-like receptor</fullName>
    </submittedName>
</protein>
<evidence type="ECO:0000256" key="7">
    <source>
        <dbReference type="ARBA" id="ARBA00022737"/>
    </source>
</evidence>
<keyword evidence="7" id="KW-0677">Repeat</keyword>
<evidence type="ECO:0000256" key="14">
    <source>
        <dbReference type="SAM" id="SignalP"/>
    </source>
</evidence>
<name>A0AA49X778_9ANNE</name>
<feature type="chain" id="PRO_5041246959" evidence="14">
    <location>
        <begin position="30"/>
        <end position="686"/>
    </location>
</feature>
<dbReference type="InterPro" id="IPR035897">
    <property type="entry name" value="Toll_tir_struct_dom_sf"/>
</dbReference>
<dbReference type="Gene3D" id="3.80.10.10">
    <property type="entry name" value="Ribonuclease Inhibitor"/>
    <property type="match status" value="3"/>
</dbReference>
<dbReference type="GO" id="GO:0007165">
    <property type="term" value="P:signal transduction"/>
    <property type="evidence" value="ECO:0007669"/>
    <property type="project" value="InterPro"/>
</dbReference>
<dbReference type="SUPFAM" id="SSF52058">
    <property type="entry name" value="L domain-like"/>
    <property type="match status" value="1"/>
</dbReference>
<evidence type="ECO:0000256" key="12">
    <source>
        <dbReference type="ARBA" id="ARBA00023180"/>
    </source>
</evidence>
<dbReference type="EMBL" id="OQ871608">
    <property type="protein sequence ID" value="WLK77137.1"/>
    <property type="molecule type" value="mRNA"/>
</dbReference>
<evidence type="ECO:0000256" key="11">
    <source>
        <dbReference type="ARBA" id="ARBA00023170"/>
    </source>
</evidence>
<keyword evidence="10 13" id="KW-0472">Membrane</keyword>
<evidence type="ECO:0000256" key="1">
    <source>
        <dbReference type="ARBA" id="ARBA00004479"/>
    </source>
</evidence>
<dbReference type="GO" id="GO:0005886">
    <property type="term" value="C:plasma membrane"/>
    <property type="evidence" value="ECO:0007669"/>
    <property type="project" value="TreeGrafter"/>
</dbReference>
<keyword evidence="5 13" id="KW-0812">Transmembrane</keyword>
<dbReference type="Gene3D" id="3.40.50.10140">
    <property type="entry name" value="Toll/interleukin-1 receptor homology (TIR) domain"/>
    <property type="match status" value="1"/>
</dbReference>
<accession>A0AA49X778</accession>
<dbReference type="GO" id="GO:0038023">
    <property type="term" value="F:signaling receptor activity"/>
    <property type="evidence" value="ECO:0007669"/>
    <property type="project" value="TreeGrafter"/>
</dbReference>
<evidence type="ECO:0000256" key="10">
    <source>
        <dbReference type="ARBA" id="ARBA00023136"/>
    </source>
</evidence>
<evidence type="ECO:0000256" key="5">
    <source>
        <dbReference type="ARBA" id="ARBA00022692"/>
    </source>
</evidence>
<sequence length="686" mass="80221">MRKRRSPSVSIVWLLCIALFTTLVTFTVAWDKVSTKFSIGPLAVPSSSSCLDRCRIKGLVVDCTRARCKMIPCNTPNETKQLIMTGNQIKRIKSFSFANLTKLEFLDLTNCKISIIESGAFRWLTELSVLNLSYNRYMRKVDSDFFNSLANLSVLNLTASRLFHNGHLFNLRHVKYLYLVQNQLSTFPRCIDHLNNTLLPRIEVLNLEDNNIEYLEQTELLGLESLRELRLTGNRLLSIMNNTFLSLPGLITLRLNKNFNLVPEKLSFASLSLRMLSLSDVTPKVDLSSDIYEGMPNFEQLWLANSRRLYKAAIPFSSLSNLVELNLRGVGIRAVHLVNITKNLPKLRRLDLSDNELSHVRASFFRNLELDILLLRRNWISTISKTTFTHSMWSRLKEVDFSENPYFCDCRMVWLRQWLRNKTRATAVRNKGRMVCIGPHDAKNIKLYLLSKPTREECFADENDYYRLAVLLFTLVIWFLAPLLSIVHRYRWFLKYYYFKYKIQQRQLHDLLDKKQYNFDAFISYSESDSKWVINQLRPNLETEINLHLCIHHRDWLVGRDIVDNIVDSIENSRKTVLIVSNAFAVSQWCHFEMTMAQTKLFEDDRDNLILVLLEEIADCNMNPRIQLLMQNKTYIEWTDNHIGQQLFWARLRQVLAKQSNSFINSTPPKELFASTNERPRLQNAI</sequence>
<dbReference type="InterPro" id="IPR000483">
    <property type="entry name" value="Cys-rich_flank_reg_C"/>
</dbReference>
<keyword evidence="4" id="KW-0433">Leucine-rich repeat</keyword>